<evidence type="ECO:0000256" key="5">
    <source>
        <dbReference type="ARBA" id="ARBA00023124"/>
    </source>
</evidence>
<dbReference type="Pfam" id="PF02586">
    <property type="entry name" value="SRAP"/>
    <property type="match status" value="1"/>
</dbReference>
<proteinExistence type="inferred from homology"/>
<keyword evidence="3" id="KW-0227">DNA damage</keyword>
<evidence type="ECO:0000256" key="8">
    <source>
        <dbReference type="RuleBase" id="RU364100"/>
    </source>
</evidence>
<evidence type="ECO:0000256" key="4">
    <source>
        <dbReference type="ARBA" id="ARBA00022801"/>
    </source>
</evidence>
<keyword evidence="11" id="KW-1185">Reference proteome</keyword>
<evidence type="ECO:0000256" key="9">
    <source>
        <dbReference type="SAM" id="MobiDB-lite"/>
    </source>
</evidence>
<name>A0ABU8SAH2_9SPHN</name>
<keyword evidence="6" id="KW-0238">DNA-binding</keyword>
<reference evidence="10 11" key="1">
    <citation type="submission" date="2024-03" db="EMBL/GenBank/DDBJ databases">
        <authorList>
            <person name="Jo J.-H."/>
        </authorList>
    </citation>
    <scope>NUCLEOTIDE SEQUENCE [LARGE SCALE GENOMIC DNA]</scope>
    <source>
        <strain evidence="10 11">AS3R-12</strain>
    </source>
</reference>
<comment type="similarity">
    <text evidence="1 8">Belongs to the SOS response-associated peptidase family.</text>
</comment>
<comment type="caution">
    <text evidence="10">The sequence shown here is derived from an EMBL/GenBank/DDBJ whole genome shotgun (WGS) entry which is preliminary data.</text>
</comment>
<organism evidence="10 11">
    <name type="scientific">Novosphingobium aquae</name>
    <dbReference type="NCBI Taxonomy" id="3133435"/>
    <lineage>
        <taxon>Bacteria</taxon>
        <taxon>Pseudomonadati</taxon>
        <taxon>Pseudomonadota</taxon>
        <taxon>Alphaproteobacteria</taxon>
        <taxon>Sphingomonadales</taxon>
        <taxon>Sphingomonadaceae</taxon>
        <taxon>Novosphingobium</taxon>
    </lineage>
</organism>
<keyword evidence="7" id="KW-0456">Lyase</keyword>
<feature type="region of interest" description="Disordered" evidence="9">
    <location>
        <begin position="196"/>
        <end position="216"/>
    </location>
</feature>
<keyword evidence="5" id="KW-0190">Covalent protein-DNA linkage</keyword>
<dbReference type="SUPFAM" id="SSF143081">
    <property type="entry name" value="BB1717-like"/>
    <property type="match status" value="1"/>
</dbReference>
<dbReference type="Proteomes" id="UP001379235">
    <property type="component" value="Unassembled WGS sequence"/>
</dbReference>
<dbReference type="InterPro" id="IPR036590">
    <property type="entry name" value="SRAP-like"/>
</dbReference>
<gene>
    <name evidence="10" type="ORF">WG900_13685</name>
</gene>
<evidence type="ECO:0000313" key="11">
    <source>
        <dbReference type="Proteomes" id="UP001379235"/>
    </source>
</evidence>
<evidence type="ECO:0000256" key="2">
    <source>
        <dbReference type="ARBA" id="ARBA00022670"/>
    </source>
</evidence>
<evidence type="ECO:0000256" key="3">
    <source>
        <dbReference type="ARBA" id="ARBA00022763"/>
    </source>
</evidence>
<keyword evidence="4 8" id="KW-0378">Hydrolase</keyword>
<evidence type="ECO:0000256" key="1">
    <source>
        <dbReference type="ARBA" id="ARBA00008136"/>
    </source>
</evidence>
<dbReference type="EMBL" id="JBBHJY010000007">
    <property type="protein sequence ID" value="MEJ6010969.1"/>
    <property type="molecule type" value="Genomic_DNA"/>
</dbReference>
<evidence type="ECO:0000256" key="7">
    <source>
        <dbReference type="ARBA" id="ARBA00023239"/>
    </source>
</evidence>
<dbReference type="EC" id="3.4.-.-" evidence="8"/>
<protein>
    <recommendedName>
        <fullName evidence="8">Abasic site processing protein</fullName>
        <ecNumber evidence="8">3.4.-.-</ecNumber>
    </recommendedName>
</protein>
<feature type="compositionally biased region" description="Pro residues" evidence="9">
    <location>
        <begin position="207"/>
        <end position="216"/>
    </location>
</feature>
<dbReference type="RefSeq" id="WP_339967826.1">
    <property type="nucleotide sequence ID" value="NZ_JBBHJY010000007.1"/>
</dbReference>
<dbReference type="PANTHER" id="PTHR13604:SF0">
    <property type="entry name" value="ABASIC SITE PROCESSING PROTEIN HMCES"/>
    <property type="match status" value="1"/>
</dbReference>
<sequence length="216" mass="24097">MCNLYRMTKGTAEVAKLFDAEAPVGLNVADELYPGYPGRVVAEGQVRAMTWGFPLALKGKQGQKLKSKPVTNAREDKLLTGFWRDSFVRRRCLVPVSAWAEAEGEKGRMTRTWYGLPGEDLFAVAGLWRWSEEWGEVYTIVMVDGHPQMAEVHDRMPLILSRAAQKYWLEGTPEDALALCATWEDSLTVEQTQERWTGGGAAMNAPLKPPVQPGLL</sequence>
<dbReference type="PANTHER" id="PTHR13604">
    <property type="entry name" value="DC12-RELATED"/>
    <property type="match status" value="1"/>
</dbReference>
<dbReference type="Gene3D" id="3.90.1680.10">
    <property type="entry name" value="SOS response associated peptidase-like"/>
    <property type="match status" value="1"/>
</dbReference>
<evidence type="ECO:0000313" key="10">
    <source>
        <dbReference type="EMBL" id="MEJ6010969.1"/>
    </source>
</evidence>
<accession>A0ABU8SAH2</accession>
<evidence type="ECO:0000256" key="6">
    <source>
        <dbReference type="ARBA" id="ARBA00023125"/>
    </source>
</evidence>
<dbReference type="InterPro" id="IPR003738">
    <property type="entry name" value="SRAP"/>
</dbReference>
<keyword evidence="2 8" id="KW-0645">Protease</keyword>